<dbReference type="SUPFAM" id="SSF52788">
    <property type="entry name" value="Phosphotyrosine protein phosphatases I"/>
    <property type="match status" value="1"/>
</dbReference>
<sequence length="59" mass="6668">MNLLFLCTGNSCRSILAEVIFSHLASRAWKERSGYRPSGETRGSRGFRLLLWQPLLLSA</sequence>
<dbReference type="InterPro" id="IPR036196">
    <property type="entry name" value="Ptyr_pPase_sf"/>
</dbReference>
<evidence type="ECO:0000313" key="2">
    <source>
        <dbReference type="EMBL" id="MQM29946.1"/>
    </source>
</evidence>
<dbReference type="EMBL" id="PDHS01000107">
    <property type="protein sequence ID" value="MQM29946.1"/>
    <property type="molecule type" value="Genomic_DNA"/>
</dbReference>
<evidence type="ECO:0000259" key="1">
    <source>
        <dbReference type="Pfam" id="PF01451"/>
    </source>
</evidence>
<dbReference type="Gene3D" id="3.40.50.2300">
    <property type="match status" value="1"/>
</dbReference>
<reference evidence="2 3" key="1">
    <citation type="submission" date="2017-09" db="EMBL/GenBank/DDBJ databases">
        <title>Metagenomic Analysis Reveals Denitrifying Candidatus Accumulibacter and Flanking Population as a Source of N2O.</title>
        <authorList>
            <person name="Gao H."/>
            <person name="Mao Y."/>
            <person name="Zhao X."/>
            <person name="Liu W.-T."/>
            <person name="Zhang T."/>
            <person name="Wells G."/>
        </authorList>
    </citation>
    <scope>NUCLEOTIDE SEQUENCE [LARGE SCALE GENOMIC DNA]</scope>
    <source>
        <strain evidence="2">CANDO_2_IC</strain>
    </source>
</reference>
<gene>
    <name evidence="2" type="ORF">CRU78_05110</name>
</gene>
<accession>A0A6A7RSS0</accession>
<dbReference type="InterPro" id="IPR023485">
    <property type="entry name" value="Ptyr_pPase"/>
</dbReference>
<dbReference type="Proteomes" id="UP000342300">
    <property type="component" value="Unassembled WGS sequence"/>
</dbReference>
<proteinExistence type="predicted"/>
<dbReference type="AlphaFoldDB" id="A0A6A7RSS0"/>
<feature type="domain" description="Phosphotyrosine protein phosphatase I" evidence="1">
    <location>
        <begin position="4"/>
        <end position="28"/>
    </location>
</feature>
<evidence type="ECO:0000313" key="3">
    <source>
        <dbReference type="Proteomes" id="UP000342300"/>
    </source>
</evidence>
<dbReference type="Pfam" id="PF01451">
    <property type="entry name" value="LMWPc"/>
    <property type="match status" value="1"/>
</dbReference>
<protein>
    <recommendedName>
        <fullName evidence="1">Phosphotyrosine protein phosphatase I domain-containing protein</fullName>
    </recommendedName>
</protein>
<organism evidence="2 3">
    <name type="scientific">Candidatus Accumulibacter phosphatis</name>
    <dbReference type="NCBI Taxonomy" id="327160"/>
    <lineage>
        <taxon>Bacteria</taxon>
        <taxon>Pseudomonadati</taxon>
        <taxon>Pseudomonadota</taxon>
        <taxon>Betaproteobacteria</taxon>
        <taxon>Candidatus Accumulibacter</taxon>
    </lineage>
</organism>
<name>A0A6A7RSS0_9PROT</name>
<comment type="caution">
    <text evidence="2">The sequence shown here is derived from an EMBL/GenBank/DDBJ whole genome shotgun (WGS) entry which is preliminary data.</text>
</comment>